<keyword evidence="2" id="KW-1185">Reference proteome</keyword>
<dbReference type="STRING" id="1080227.A8L45_06115"/>
<evidence type="ECO:0000313" key="2">
    <source>
        <dbReference type="Proteomes" id="UP000094936"/>
    </source>
</evidence>
<reference evidence="1 2" key="1">
    <citation type="submission" date="2016-05" db="EMBL/GenBank/DDBJ databases">
        <title>Genomic Taxonomy of the Vibrionaceae.</title>
        <authorList>
            <person name="Gomez-Gil B."/>
            <person name="Enciso-Ibarra J."/>
        </authorList>
    </citation>
    <scope>NUCLEOTIDE SEQUENCE [LARGE SCALE GENOMIC DNA]</scope>
    <source>
        <strain evidence="1 2">CAIM 1920</strain>
    </source>
</reference>
<proteinExistence type="predicted"/>
<sequence length="180" mass="20413">MNNRVIEVVEYRESWVEDYANEKKALLSTANAENIVAIHHVGSTSVKGLAAKPIIDIILEVRSLERLDQDNDLLASLGYEAKGEFGIAGRRYFQKGGAKRTHHIHAFLSGVDDVHRHLAFRDYLSAFPEVADEYAALKQEGAASCNNDSDRYCNHKNDFVREHEARAIEWWETSRINASR</sequence>
<protein>
    <recommendedName>
        <fullName evidence="3">GrpB family protein</fullName>
    </recommendedName>
</protein>
<comment type="caution">
    <text evidence="1">The sequence shown here is derived from an EMBL/GenBank/DDBJ whole genome shotgun (WGS) entry which is preliminary data.</text>
</comment>
<organism evidence="1 2">
    <name type="scientific">Veronia pacifica</name>
    <dbReference type="NCBI Taxonomy" id="1080227"/>
    <lineage>
        <taxon>Bacteria</taxon>
        <taxon>Pseudomonadati</taxon>
        <taxon>Pseudomonadota</taxon>
        <taxon>Gammaproteobacteria</taxon>
        <taxon>Vibrionales</taxon>
        <taxon>Vibrionaceae</taxon>
        <taxon>Veronia</taxon>
    </lineage>
</organism>
<accession>A0A1C3EMT8</accession>
<gene>
    <name evidence="1" type="ORF">A8L45_06115</name>
</gene>
<evidence type="ECO:0000313" key="1">
    <source>
        <dbReference type="EMBL" id="ODA34542.1"/>
    </source>
</evidence>
<dbReference type="Proteomes" id="UP000094936">
    <property type="component" value="Unassembled WGS sequence"/>
</dbReference>
<dbReference type="Pfam" id="PF04229">
    <property type="entry name" value="GrpB"/>
    <property type="match status" value="1"/>
</dbReference>
<dbReference type="InterPro" id="IPR043519">
    <property type="entry name" value="NT_sf"/>
</dbReference>
<name>A0A1C3EMT8_9GAMM</name>
<dbReference type="RefSeq" id="WP_068900273.1">
    <property type="nucleotide sequence ID" value="NZ_JBHUIF010000015.1"/>
</dbReference>
<dbReference type="AlphaFoldDB" id="A0A1C3EMT8"/>
<dbReference type="PANTHER" id="PTHR34822:SF1">
    <property type="entry name" value="GRPB FAMILY PROTEIN"/>
    <property type="match status" value="1"/>
</dbReference>
<dbReference type="SUPFAM" id="SSF81301">
    <property type="entry name" value="Nucleotidyltransferase"/>
    <property type="match status" value="1"/>
</dbReference>
<dbReference type="OrthoDB" id="9799092at2"/>
<dbReference type="EMBL" id="LYBM01000007">
    <property type="protein sequence ID" value="ODA34542.1"/>
    <property type="molecule type" value="Genomic_DNA"/>
</dbReference>
<dbReference type="PANTHER" id="PTHR34822">
    <property type="entry name" value="GRPB DOMAIN PROTEIN (AFU_ORTHOLOGUE AFUA_1G01530)"/>
    <property type="match status" value="1"/>
</dbReference>
<dbReference type="Gene3D" id="3.30.460.10">
    <property type="entry name" value="Beta Polymerase, domain 2"/>
    <property type="match status" value="1"/>
</dbReference>
<evidence type="ECO:0008006" key="3">
    <source>
        <dbReference type="Google" id="ProtNLM"/>
    </source>
</evidence>
<dbReference type="InterPro" id="IPR007344">
    <property type="entry name" value="GrpB/CoaE"/>
</dbReference>